<protein>
    <submittedName>
        <fullName evidence="2">Tetratricopeptide repeat protein</fullName>
    </submittedName>
</protein>
<dbReference type="PANTHER" id="PTHR45588:SF1">
    <property type="entry name" value="WW DOMAIN-CONTAINING PROTEIN"/>
    <property type="match status" value="1"/>
</dbReference>
<dbReference type="EMBL" id="JBHSNM010000001">
    <property type="protein sequence ID" value="MFC5568710.1"/>
    <property type="molecule type" value="Genomic_DNA"/>
</dbReference>
<comment type="caution">
    <text evidence="2">The sequence shown here is derived from an EMBL/GenBank/DDBJ whole genome shotgun (WGS) entry which is preliminary data.</text>
</comment>
<keyword evidence="1" id="KW-0732">Signal</keyword>
<proteinExistence type="predicted"/>
<reference evidence="3" key="1">
    <citation type="journal article" date="2019" name="Int. J. Syst. Evol. Microbiol.">
        <title>The Global Catalogue of Microorganisms (GCM) 10K type strain sequencing project: providing services to taxonomists for standard genome sequencing and annotation.</title>
        <authorList>
            <consortium name="The Broad Institute Genomics Platform"/>
            <consortium name="The Broad Institute Genome Sequencing Center for Infectious Disease"/>
            <person name="Wu L."/>
            <person name="Ma J."/>
        </authorList>
    </citation>
    <scope>NUCLEOTIDE SEQUENCE [LARGE SCALE GENOMIC DNA]</scope>
    <source>
        <strain evidence="3">KACC 11407</strain>
    </source>
</reference>
<name>A0ABW0SID3_9GAMM</name>
<dbReference type="Gene3D" id="1.25.40.10">
    <property type="entry name" value="Tetratricopeptide repeat domain"/>
    <property type="match status" value="2"/>
</dbReference>
<accession>A0ABW0SID3</accession>
<gene>
    <name evidence="2" type="ORF">ACFPN1_01355</name>
</gene>
<dbReference type="InterPro" id="IPR011990">
    <property type="entry name" value="TPR-like_helical_dom_sf"/>
</dbReference>
<feature type="chain" id="PRO_5045731887" evidence="1">
    <location>
        <begin position="28"/>
        <end position="548"/>
    </location>
</feature>
<dbReference type="Proteomes" id="UP001596036">
    <property type="component" value="Unassembled WGS sequence"/>
</dbReference>
<dbReference type="RefSeq" id="WP_386752338.1">
    <property type="nucleotide sequence ID" value="NZ_JBHSNM010000001.1"/>
</dbReference>
<dbReference type="SUPFAM" id="SSF48452">
    <property type="entry name" value="TPR-like"/>
    <property type="match status" value="1"/>
</dbReference>
<dbReference type="PANTHER" id="PTHR45588">
    <property type="entry name" value="TPR DOMAIN-CONTAINING PROTEIN"/>
    <property type="match status" value="1"/>
</dbReference>
<sequence length="548" mass="59869">MNPMLRCRAAVLAPCFALSLAALPAQADESVHAAHALGSVHFPVSCSGAAQREFDGAMALLHHMTYPQARTAFAALAAREPDCAMAHWGVAMTLFQPLWPTRPTPADLARGREEIAAARKAHSDDREKLFIDAGAAFFDDSGSPAYWERIKRWEAAMAKVHAAYPDDDEATVFYALSHLAIAPPNEQARAYADRAAALLLPVYRRNPEHPGAMHYLIHANDVPGREHELLEVVRKYETIAPHNPHALHMPTHIYTRLGDWPSVINGNLRAAEAALASPAGEHGEYVWDEFAHAIEYLVYACLQQGDDAAAQAQWRRLQEQPRLEPSFKSAFHLSSVPARYALERGDWKAAAALPVRTPASLTWDKFPWPEAVTWFARGVGSARQGDADGAQPAIARLKELEAATTASGEDLFTRSIRVLRLAVEGWGAQAQGDAASARDLLAQAAALEAATPKHAVTPGPTLPAAEQLGDLLLLQQRPAEALAAYDRALKAYPERFNSLLGASRAALATGDRERARSMWEHLMAIAKDGPRRREAEAWGRKELVATRD</sequence>
<evidence type="ECO:0000313" key="2">
    <source>
        <dbReference type="EMBL" id="MFC5568710.1"/>
    </source>
</evidence>
<organism evidence="2 3">
    <name type="scientific">Lysobacter yangpyeongensis</name>
    <dbReference type="NCBI Taxonomy" id="346182"/>
    <lineage>
        <taxon>Bacteria</taxon>
        <taxon>Pseudomonadati</taxon>
        <taxon>Pseudomonadota</taxon>
        <taxon>Gammaproteobacteria</taxon>
        <taxon>Lysobacterales</taxon>
        <taxon>Lysobacteraceae</taxon>
        <taxon>Lysobacter</taxon>
    </lineage>
</organism>
<evidence type="ECO:0000313" key="3">
    <source>
        <dbReference type="Proteomes" id="UP001596036"/>
    </source>
</evidence>
<feature type="signal peptide" evidence="1">
    <location>
        <begin position="1"/>
        <end position="27"/>
    </location>
</feature>
<evidence type="ECO:0000256" key="1">
    <source>
        <dbReference type="SAM" id="SignalP"/>
    </source>
</evidence>
<keyword evidence="3" id="KW-1185">Reference proteome</keyword>